<feature type="signal peptide" evidence="2">
    <location>
        <begin position="1"/>
        <end position="32"/>
    </location>
</feature>
<keyword evidence="1" id="KW-1133">Transmembrane helix</keyword>
<comment type="caution">
    <text evidence="3">The sequence shown here is derived from an EMBL/GenBank/DDBJ whole genome shotgun (WGS) entry which is preliminary data.</text>
</comment>
<dbReference type="EMBL" id="CAUJNA010003557">
    <property type="protein sequence ID" value="CAJ1404831.1"/>
    <property type="molecule type" value="Genomic_DNA"/>
</dbReference>
<protein>
    <submittedName>
        <fullName evidence="3">Uncharacterized protein</fullName>
    </submittedName>
</protein>
<organism evidence="3 4">
    <name type="scientific">Effrenium voratum</name>
    <dbReference type="NCBI Taxonomy" id="2562239"/>
    <lineage>
        <taxon>Eukaryota</taxon>
        <taxon>Sar</taxon>
        <taxon>Alveolata</taxon>
        <taxon>Dinophyceae</taxon>
        <taxon>Suessiales</taxon>
        <taxon>Symbiodiniaceae</taxon>
        <taxon>Effrenium</taxon>
    </lineage>
</organism>
<name>A0AA36JFT6_9DINO</name>
<evidence type="ECO:0000256" key="1">
    <source>
        <dbReference type="SAM" id="Phobius"/>
    </source>
</evidence>
<evidence type="ECO:0000313" key="4">
    <source>
        <dbReference type="Proteomes" id="UP001178507"/>
    </source>
</evidence>
<sequence>MAATLLGQLPLWIFATLLTWAVCWFAVAPVYCQDEPTCAKQLKTYPRYYHLVSTAALIAMCGHEVMGLIATYMGAQQTQALIPHLKSRCLPSFLLALMFGVLATAEPGFRDLSGPLRM</sequence>
<keyword evidence="2" id="KW-0732">Signal</keyword>
<evidence type="ECO:0000256" key="2">
    <source>
        <dbReference type="SAM" id="SignalP"/>
    </source>
</evidence>
<gene>
    <name evidence="3" type="ORF">EVOR1521_LOCUS27208</name>
</gene>
<feature type="transmembrane region" description="Helical" evidence="1">
    <location>
        <begin position="48"/>
        <end position="69"/>
    </location>
</feature>
<dbReference type="Proteomes" id="UP001178507">
    <property type="component" value="Unassembled WGS sequence"/>
</dbReference>
<keyword evidence="1" id="KW-0812">Transmembrane</keyword>
<accession>A0AA36JFT6</accession>
<keyword evidence="4" id="KW-1185">Reference proteome</keyword>
<dbReference type="AlphaFoldDB" id="A0AA36JFT6"/>
<evidence type="ECO:0000313" key="3">
    <source>
        <dbReference type="EMBL" id="CAJ1404831.1"/>
    </source>
</evidence>
<keyword evidence="1" id="KW-0472">Membrane</keyword>
<feature type="chain" id="PRO_5041318604" evidence="2">
    <location>
        <begin position="33"/>
        <end position="118"/>
    </location>
</feature>
<reference evidence="3" key="1">
    <citation type="submission" date="2023-08" db="EMBL/GenBank/DDBJ databases">
        <authorList>
            <person name="Chen Y."/>
            <person name="Shah S."/>
            <person name="Dougan E. K."/>
            <person name="Thang M."/>
            <person name="Chan C."/>
        </authorList>
    </citation>
    <scope>NUCLEOTIDE SEQUENCE</scope>
</reference>
<feature type="transmembrane region" description="Helical" evidence="1">
    <location>
        <begin position="90"/>
        <end position="109"/>
    </location>
</feature>
<proteinExistence type="predicted"/>